<proteinExistence type="inferred from homology"/>
<comment type="function">
    <text evidence="3">DNA-dependent RNA polymerase (RNAP) catalyzes the transcription of DNA into RNA using the four ribonucleoside triphosphates as substrates.</text>
</comment>
<dbReference type="HAMAP" id="MF_00261">
    <property type="entry name" value="RNApol_arch_Rpo11"/>
    <property type="match status" value="1"/>
</dbReference>
<dbReference type="GO" id="GO:0005737">
    <property type="term" value="C:cytoplasm"/>
    <property type="evidence" value="ECO:0007669"/>
    <property type="project" value="UniProtKB-SubCell"/>
</dbReference>
<dbReference type="GO" id="GO:0046983">
    <property type="term" value="F:protein dimerization activity"/>
    <property type="evidence" value="ECO:0007669"/>
    <property type="project" value="InterPro"/>
</dbReference>
<keyword evidence="3" id="KW-0963">Cytoplasm</keyword>
<organism evidence="6">
    <name type="scientific">Caldiarchaeum subterraneum</name>
    <dbReference type="NCBI Taxonomy" id="311458"/>
    <lineage>
        <taxon>Archaea</taxon>
        <taxon>Nitrososphaerota</taxon>
        <taxon>Candidatus Caldarchaeales</taxon>
        <taxon>Candidatus Caldarchaeaceae</taxon>
        <taxon>Candidatus Caldarchaeum</taxon>
    </lineage>
</organism>
<comment type="subcellular location">
    <subcellularLocation>
        <location evidence="3">Cytoplasm</location>
    </subcellularLocation>
</comment>
<name>A0A7C4I5D4_CALS0</name>
<dbReference type="GO" id="GO:0003899">
    <property type="term" value="F:DNA-directed RNA polymerase activity"/>
    <property type="evidence" value="ECO:0007669"/>
    <property type="project" value="UniProtKB-UniRule"/>
</dbReference>
<dbReference type="EMBL" id="DRXG01000007">
    <property type="protein sequence ID" value="HHN51757.1"/>
    <property type="molecule type" value="Genomic_DNA"/>
</dbReference>
<accession>A0A7C4I5D4</accession>
<dbReference type="GO" id="GO:0006351">
    <property type="term" value="P:DNA-templated transcription"/>
    <property type="evidence" value="ECO:0007669"/>
    <property type="project" value="UniProtKB-UniRule"/>
</dbReference>
<comment type="caution">
    <text evidence="6">The sequence shown here is derived from an EMBL/GenBank/DDBJ whole genome shotgun (WGS) entry which is preliminary data.</text>
</comment>
<dbReference type="AlphaFoldDB" id="A0A7C4I5D4"/>
<dbReference type="EMBL" id="DTAD01000044">
    <property type="protein sequence ID" value="HGN90374.1"/>
    <property type="molecule type" value="Genomic_DNA"/>
</dbReference>
<dbReference type="SUPFAM" id="SSF55257">
    <property type="entry name" value="RBP11-like subunits of RNA polymerase"/>
    <property type="match status" value="1"/>
</dbReference>
<keyword evidence="2 3" id="KW-0804">Transcription</keyword>
<evidence type="ECO:0000256" key="1">
    <source>
        <dbReference type="ARBA" id="ARBA00022478"/>
    </source>
</evidence>
<evidence type="ECO:0000313" key="5">
    <source>
        <dbReference type="EMBL" id="HGL40525.1"/>
    </source>
</evidence>
<keyword evidence="1 3" id="KW-0240">DNA-directed RNA polymerase</keyword>
<dbReference type="Gene3D" id="3.30.1360.10">
    <property type="entry name" value="RNA polymerase, RBP11-like subunit"/>
    <property type="match status" value="1"/>
</dbReference>
<dbReference type="EMBL" id="DTCM01000029">
    <property type="protein sequence ID" value="HGL40525.1"/>
    <property type="molecule type" value="Genomic_DNA"/>
</dbReference>
<evidence type="ECO:0000256" key="2">
    <source>
        <dbReference type="ARBA" id="ARBA00023163"/>
    </source>
</evidence>
<keyword evidence="3" id="KW-0548">Nucleotidyltransferase</keyword>
<comment type="subunit">
    <text evidence="3">Part of the RNA polymerase complex.</text>
</comment>
<keyword evidence="3" id="KW-0808">Transferase</keyword>
<reference evidence="6" key="1">
    <citation type="journal article" date="2020" name="mSystems">
        <title>Genome- and Community-Level Interaction Insights into Carbon Utilization and Element Cycling Functions of Hydrothermarchaeota in Hydrothermal Sediment.</title>
        <authorList>
            <person name="Zhou Z."/>
            <person name="Liu Y."/>
            <person name="Xu W."/>
            <person name="Pan J."/>
            <person name="Luo Z.H."/>
            <person name="Li M."/>
        </authorList>
    </citation>
    <scope>NUCLEOTIDE SEQUENCE [LARGE SCALE GENOMIC DNA]</scope>
    <source>
        <strain evidence="7">SpSt-1073</strain>
        <strain evidence="6">SpSt-613</strain>
        <strain evidence="5">SpSt-669</strain>
    </source>
</reference>
<sequence length="92" mass="10370">MKLKIIEETGDFLAISVNDLDQSIVNLFTETLNSIDGVSYAGYRVEHPLTGEITVSIKVEPSKITPRKAVEKALERLEEILKSLDRELEVLR</sequence>
<dbReference type="InterPro" id="IPR036603">
    <property type="entry name" value="RBP11-like"/>
</dbReference>
<dbReference type="EC" id="2.7.7.6" evidence="3"/>
<evidence type="ECO:0000256" key="3">
    <source>
        <dbReference type="HAMAP-Rule" id="MF_00261"/>
    </source>
</evidence>
<protein>
    <recommendedName>
        <fullName evidence="3">DNA-directed RNA polymerase subunit Rpo11</fullName>
        <ecNumber evidence="3">2.7.7.6</ecNumber>
    </recommendedName>
    <alternativeName>
        <fullName evidence="3">DNA-directed RNA polymerase subunit L</fullName>
    </alternativeName>
</protein>
<comment type="catalytic activity">
    <reaction evidence="3">
        <text>RNA(n) + a ribonucleoside 5'-triphosphate = RNA(n+1) + diphosphate</text>
        <dbReference type="Rhea" id="RHEA:21248"/>
        <dbReference type="Rhea" id="RHEA-COMP:14527"/>
        <dbReference type="Rhea" id="RHEA-COMP:17342"/>
        <dbReference type="ChEBI" id="CHEBI:33019"/>
        <dbReference type="ChEBI" id="CHEBI:61557"/>
        <dbReference type="ChEBI" id="CHEBI:140395"/>
        <dbReference type="EC" id="2.7.7.6"/>
    </reaction>
</comment>
<evidence type="ECO:0000313" key="6">
    <source>
        <dbReference type="EMBL" id="HGN90374.1"/>
    </source>
</evidence>
<gene>
    <name evidence="3" type="primary">rpo11</name>
    <name evidence="3" type="synonym">rpoL</name>
    <name evidence="7" type="ORF">ENM30_00430</name>
    <name evidence="6" type="ORF">ENT82_04520</name>
    <name evidence="5" type="ORF">ENU43_02520</name>
</gene>
<comment type="similarity">
    <text evidence="3">Belongs to the archaeal Rpo11/eukaryotic RPB11/RPC19 RNA polymerase subunit family.</text>
</comment>
<dbReference type="Pfam" id="PF13656">
    <property type="entry name" value="RNA_pol_L_2"/>
    <property type="match status" value="1"/>
</dbReference>
<evidence type="ECO:0000259" key="4">
    <source>
        <dbReference type="Pfam" id="PF13656"/>
    </source>
</evidence>
<feature type="domain" description="DNA-directed RNA polymerase RBP11-like dimerisation" evidence="4">
    <location>
        <begin position="15"/>
        <end position="86"/>
    </location>
</feature>
<dbReference type="InterPro" id="IPR009025">
    <property type="entry name" value="RBP11-like_dimer"/>
</dbReference>
<evidence type="ECO:0000313" key="7">
    <source>
        <dbReference type="EMBL" id="HHN51757.1"/>
    </source>
</evidence>
<dbReference type="InterPro" id="IPR022905">
    <property type="entry name" value="Rpo11-like"/>
</dbReference>
<dbReference type="GO" id="GO:0000428">
    <property type="term" value="C:DNA-directed RNA polymerase complex"/>
    <property type="evidence" value="ECO:0007669"/>
    <property type="project" value="UniProtKB-KW"/>
</dbReference>